<feature type="compositionally biased region" description="Basic and acidic residues" evidence="1">
    <location>
        <begin position="239"/>
        <end position="248"/>
    </location>
</feature>
<organism evidence="3 4">
    <name type="scientific">Fusarium coffeatum</name>
    <dbReference type="NCBI Taxonomy" id="231269"/>
    <lineage>
        <taxon>Eukaryota</taxon>
        <taxon>Fungi</taxon>
        <taxon>Dikarya</taxon>
        <taxon>Ascomycota</taxon>
        <taxon>Pezizomycotina</taxon>
        <taxon>Sordariomycetes</taxon>
        <taxon>Hypocreomycetidae</taxon>
        <taxon>Hypocreales</taxon>
        <taxon>Nectriaceae</taxon>
        <taxon>Fusarium</taxon>
        <taxon>Fusarium incarnatum-equiseti species complex</taxon>
    </lineage>
</organism>
<dbReference type="RefSeq" id="XP_031018859.1">
    <property type="nucleotide sequence ID" value="XM_031157076.1"/>
</dbReference>
<evidence type="ECO:0000313" key="4">
    <source>
        <dbReference type="Proteomes" id="UP000253153"/>
    </source>
</evidence>
<dbReference type="AlphaFoldDB" id="A0A366S5V4"/>
<accession>A0A366S5V4</accession>
<feature type="compositionally biased region" description="Polar residues" evidence="1">
    <location>
        <begin position="313"/>
        <end position="325"/>
    </location>
</feature>
<name>A0A366S5V4_9HYPO</name>
<reference evidence="3 4" key="1">
    <citation type="submission" date="2018-06" db="EMBL/GenBank/DDBJ databases">
        <title>Fusarium incarnatum-equiseti species complex species 28.</title>
        <authorList>
            <person name="Gardiner D.M."/>
        </authorList>
    </citation>
    <scope>NUCLEOTIDE SEQUENCE [LARGE SCALE GENOMIC DNA]</scope>
    <source>
        <strain evidence="3 4">FIESC_28</strain>
    </source>
</reference>
<comment type="caution">
    <text evidence="3">The sequence shown here is derived from an EMBL/GenBank/DDBJ whole genome shotgun (WGS) entry which is preliminary data.</text>
</comment>
<evidence type="ECO:0000313" key="3">
    <source>
        <dbReference type="EMBL" id="RBR24268.1"/>
    </source>
</evidence>
<dbReference type="OrthoDB" id="5089074at2759"/>
<feature type="compositionally biased region" description="Basic and acidic residues" evidence="1">
    <location>
        <begin position="262"/>
        <end position="310"/>
    </location>
</feature>
<proteinExistence type="predicted"/>
<feature type="region of interest" description="Disordered" evidence="1">
    <location>
        <begin position="148"/>
        <end position="167"/>
    </location>
</feature>
<protein>
    <submittedName>
        <fullName evidence="3">Uncharacterized protein</fullName>
    </submittedName>
</protein>
<keyword evidence="2" id="KW-0812">Transmembrane</keyword>
<gene>
    <name evidence="3" type="ORF">FIESC28_02927</name>
</gene>
<dbReference type="EMBL" id="QKXC01000059">
    <property type="protein sequence ID" value="RBR24268.1"/>
    <property type="molecule type" value="Genomic_DNA"/>
</dbReference>
<dbReference type="Proteomes" id="UP000253153">
    <property type="component" value="Unassembled WGS sequence"/>
</dbReference>
<evidence type="ECO:0000256" key="1">
    <source>
        <dbReference type="SAM" id="MobiDB-lite"/>
    </source>
</evidence>
<feature type="compositionally biased region" description="Basic residues" evidence="1">
    <location>
        <begin position="158"/>
        <end position="167"/>
    </location>
</feature>
<evidence type="ECO:0000256" key="2">
    <source>
        <dbReference type="SAM" id="Phobius"/>
    </source>
</evidence>
<feature type="transmembrane region" description="Helical" evidence="2">
    <location>
        <begin position="41"/>
        <end position="60"/>
    </location>
</feature>
<sequence length="325" mass="35962">MAPSTPPLSFANMTALTTVGNKGHLESTDPWSVKEDRQAGIFAWVIIGIIMNAFIMLVICDMIKKYQTGELQDEMKTLGRIFGHLLTLPCRLCTKDNIMPLWYSITNRFQPLEKQRHWKTKEELEKEAKEEQDVKAGIKKPLNSEDSIARLGGGWPPKNRRGSTNRKGRSLELQRLPSIAKLSEENMGLPRMGGRSHSFRIPEIMPSRLSGDVFQLTAVPISGSGADSPSQVTVIFKAESSRDQRRQSECSQAESSMVVETGGERETIVEKDATGGKKSSGEDGTGEKKETKSMKDTDVVDEASAKDRKSSSRQKAGETSGTQRD</sequence>
<keyword evidence="2" id="KW-0472">Membrane</keyword>
<keyword evidence="2" id="KW-1133">Transmembrane helix</keyword>
<keyword evidence="4" id="KW-1185">Reference proteome</keyword>
<feature type="region of interest" description="Disordered" evidence="1">
    <location>
        <begin position="239"/>
        <end position="325"/>
    </location>
</feature>
<dbReference type="GeneID" id="41992372"/>